<dbReference type="EMBL" id="BOOW01000018">
    <property type="protein sequence ID" value="GII92596.1"/>
    <property type="molecule type" value="Genomic_DNA"/>
</dbReference>
<feature type="transmembrane region" description="Helical" evidence="5">
    <location>
        <begin position="74"/>
        <end position="91"/>
    </location>
</feature>
<dbReference type="PANTHER" id="PTHR23514">
    <property type="entry name" value="BYPASS OF STOP CODON PROTEIN 6"/>
    <property type="match status" value="1"/>
</dbReference>
<evidence type="ECO:0000313" key="8">
    <source>
        <dbReference type="Proteomes" id="UP000606172"/>
    </source>
</evidence>
<dbReference type="InterPro" id="IPR036259">
    <property type="entry name" value="MFS_trans_sf"/>
</dbReference>
<dbReference type="RefSeq" id="WP_204025532.1">
    <property type="nucleotide sequence ID" value="NZ_BOOW01000018.1"/>
</dbReference>
<comment type="subcellular location">
    <subcellularLocation>
        <location evidence="1">Cell membrane</location>
        <topology evidence="1">Multi-pass membrane protein</topology>
    </subcellularLocation>
</comment>
<dbReference type="InterPro" id="IPR011701">
    <property type="entry name" value="MFS"/>
</dbReference>
<dbReference type="Pfam" id="PF07690">
    <property type="entry name" value="MFS_1"/>
    <property type="match status" value="1"/>
</dbReference>
<dbReference type="InterPro" id="IPR020846">
    <property type="entry name" value="MFS_dom"/>
</dbReference>
<feature type="transmembrane region" description="Helical" evidence="5">
    <location>
        <begin position="328"/>
        <end position="349"/>
    </location>
</feature>
<feature type="transmembrane region" description="Helical" evidence="5">
    <location>
        <begin position="137"/>
        <end position="158"/>
    </location>
</feature>
<evidence type="ECO:0000256" key="5">
    <source>
        <dbReference type="SAM" id="Phobius"/>
    </source>
</evidence>
<keyword evidence="3 5" id="KW-1133">Transmembrane helix</keyword>
<dbReference type="PANTHER" id="PTHR23514:SF13">
    <property type="entry name" value="INNER MEMBRANE PROTEIN YBJJ"/>
    <property type="match status" value="1"/>
</dbReference>
<sequence length="401" mass="40747">MTRDLRTARRGTLLTFVLAGLMCGTFTVRIPAIADKLGLSESSVGLALLAWGLGALVTMQAMRGIMARVGSRSVLRFGGPLCAAALVLLALAPTYPLLLAAAALFGMAFGVVDIAMNAQGSTVERAYGRPVMNGMHAGWCVGAIAAGLAGTAAIAAGLPFTAHVTLVAAVSLPILVFLGRTYLPDLRQVEADGERTSGRRLPPVVYLLGAIAFFAFMVEGTVADWNGLFLRNTLGAPEAIAALGYPVFEAGMLLGRLTADRVRSRFGARGLIAASGAATAATFAVVVIAANALVAIGAMFFVGIAVAAVSPLSLSLAGTATATPGPAIAQTGAMGYAGLLLGPVVIGFVSDASSLRVALGVAVVLGVLIAVAARFLPRAEPRLAAHSEVTGTPRERIKVAA</sequence>
<dbReference type="Gene3D" id="1.20.1250.20">
    <property type="entry name" value="MFS general substrate transporter like domains"/>
    <property type="match status" value="2"/>
</dbReference>
<dbReference type="GO" id="GO:0022857">
    <property type="term" value="F:transmembrane transporter activity"/>
    <property type="evidence" value="ECO:0007669"/>
    <property type="project" value="InterPro"/>
</dbReference>
<dbReference type="SUPFAM" id="SSF103473">
    <property type="entry name" value="MFS general substrate transporter"/>
    <property type="match status" value="1"/>
</dbReference>
<dbReference type="CDD" id="cd17393">
    <property type="entry name" value="MFS_MosC_like"/>
    <property type="match status" value="1"/>
</dbReference>
<evidence type="ECO:0000256" key="2">
    <source>
        <dbReference type="ARBA" id="ARBA00022692"/>
    </source>
</evidence>
<feature type="transmembrane region" description="Helical" evidence="5">
    <location>
        <begin position="239"/>
        <end position="259"/>
    </location>
</feature>
<dbReference type="GO" id="GO:0005886">
    <property type="term" value="C:plasma membrane"/>
    <property type="evidence" value="ECO:0007669"/>
    <property type="project" value="UniProtKB-SubCell"/>
</dbReference>
<dbReference type="AlphaFoldDB" id="A0A919V713"/>
<feature type="transmembrane region" description="Helical" evidence="5">
    <location>
        <begin position="204"/>
        <end position="223"/>
    </location>
</feature>
<feature type="transmembrane region" description="Helical" evidence="5">
    <location>
        <begin position="12"/>
        <end position="32"/>
    </location>
</feature>
<feature type="domain" description="Major facilitator superfamily (MFS) profile" evidence="6">
    <location>
        <begin position="4"/>
        <end position="384"/>
    </location>
</feature>
<accession>A0A919V713</accession>
<dbReference type="PROSITE" id="PS50850">
    <property type="entry name" value="MFS"/>
    <property type="match status" value="1"/>
</dbReference>
<keyword evidence="2 5" id="KW-0812">Transmembrane</keyword>
<evidence type="ECO:0000256" key="3">
    <source>
        <dbReference type="ARBA" id="ARBA00022989"/>
    </source>
</evidence>
<feature type="transmembrane region" description="Helical" evidence="5">
    <location>
        <begin position="97"/>
        <end position="116"/>
    </location>
</feature>
<feature type="transmembrane region" description="Helical" evidence="5">
    <location>
        <begin position="355"/>
        <end position="376"/>
    </location>
</feature>
<evidence type="ECO:0000259" key="6">
    <source>
        <dbReference type="PROSITE" id="PS50850"/>
    </source>
</evidence>
<evidence type="ECO:0000256" key="4">
    <source>
        <dbReference type="ARBA" id="ARBA00023136"/>
    </source>
</evidence>
<comment type="caution">
    <text evidence="7">The sequence shown here is derived from an EMBL/GenBank/DDBJ whole genome shotgun (WGS) entry which is preliminary data.</text>
</comment>
<feature type="transmembrane region" description="Helical" evidence="5">
    <location>
        <begin position="296"/>
        <end position="316"/>
    </location>
</feature>
<proteinExistence type="predicted"/>
<dbReference type="Proteomes" id="UP000606172">
    <property type="component" value="Unassembled WGS sequence"/>
</dbReference>
<organism evidence="7 8">
    <name type="scientific">Sinosporangium siamense</name>
    <dbReference type="NCBI Taxonomy" id="1367973"/>
    <lineage>
        <taxon>Bacteria</taxon>
        <taxon>Bacillati</taxon>
        <taxon>Actinomycetota</taxon>
        <taxon>Actinomycetes</taxon>
        <taxon>Streptosporangiales</taxon>
        <taxon>Streptosporangiaceae</taxon>
        <taxon>Sinosporangium</taxon>
    </lineage>
</organism>
<dbReference type="InterPro" id="IPR051788">
    <property type="entry name" value="MFS_Transporter"/>
</dbReference>
<evidence type="ECO:0000313" key="7">
    <source>
        <dbReference type="EMBL" id="GII92596.1"/>
    </source>
</evidence>
<keyword evidence="4 5" id="KW-0472">Membrane</keyword>
<keyword evidence="8" id="KW-1185">Reference proteome</keyword>
<evidence type="ECO:0000256" key="1">
    <source>
        <dbReference type="ARBA" id="ARBA00004651"/>
    </source>
</evidence>
<gene>
    <name evidence="7" type="ORF">Ssi02_28270</name>
</gene>
<feature type="transmembrane region" description="Helical" evidence="5">
    <location>
        <begin position="271"/>
        <end position="290"/>
    </location>
</feature>
<feature type="transmembrane region" description="Helical" evidence="5">
    <location>
        <begin position="164"/>
        <end position="183"/>
    </location>
</feature>
<reference evidence="7" key="1">
    <citation type="submission" date="2021-01" db="EMBL/GenBank/DDBJ databases">
        <title>Whole genome shotgun sequence of Sinosporangium siamense NBRC 109515.</title>
        <authorList>
            <person name="Komaki H."/>
            <person name="Tamura T."/>
        </authorList>
    </citation>
    <scope>NUCLEOTIDE SEQUENCE</scope>
    <source>
        <strain evidence="7">NBRC 109515</strain>
    </source>
</reference>
<protein>
    <submittedName>
        <fullName evidence="7">MFS transporter</fullName>
    </submittedName>
</protein>
<name>A0A919V713_9ACTN</name>
<feature type="transmembrane region" description="Helical" evidence="5">
    <location>
        <begin position="44"/>
        <end position="62"/>
    </location>
</feature>